<evidence type="ECO:0000313" key="2">
    <source>
        <dbReference type="EMBL" id="VFJ67034.1"/>
    </source>
</evidence>
<sequence>MGRFVLFLKTSARPRHHLPQNGRHRLYIVRETIAGFGGNIQVASTLGEGTEFTIHLPIAEEKASDE</sequence>
<proteinExistence type="predicted"/>
<dbReference type="EMBL" id="CAADFD010000125">
    <property type="protein sequence ID" value="VFJ67034.1"/>
    <property type="molecule type" value="Genomic_DNA"/>
</dbReference>
<dbReference type="SUPFAM" id="SSF55874">
    <property type="entry name" value="ATPase domain of HSP90 chaperone/DNA topoisomerase II/histidine kinase"/>
    <property type="match status" value="1"/>
</dbReference>
<organism evidence="2">
    <name type="scientific">Candidatus Kentrum sp. FW</name>
    <dbReference type="NCBI Taxonomy" id="2126338"/>
    <lineage>
        <taxon>Bacteria</taxon>
        <taxon>Pseudomonadati</taxon>
        <taxon>Pseudomonadota</taxon>
        <taxon>Gammaproteobacteria</taxon>
        <taxon>Candidatus Kentrum</taxon>
    </lineage>
</organism>
<evidence type="ECO:0000313" key="1">
    <source>
        <dbReference type="EMBL" id="VFJ59666.1"/>
    </source>
</evidence>
<dbReference type="AlphaFoldDB" id="A0A450TID1"/>
<dbReference type="InterPro" id="IPR036890">
    <property type="entry name" value="HATPase_C_sf"/>
</dbReference>
<gene>
    <name evidence="1" type="ORF">BECKFW1821A_GA0114235_10937</name>
    <name evidence="2" type="ORF">BECKFW1821B_GA0114236_11255</name>
</gene>
<dbReference type="EMBL" id="CAADEW010000093">
    <property type="protein sequence ID" value="VFJ59666.1"/>
    <property type="molecule type" value="Genomic_DNA"/>
</dbReference>
<reference evidence="2" key="1">
    <citation type="submission" date="2019-02" db="EMBL/GenBank/DDBJ databases">
        <authorList>
            <person name="Gruber-Vodicka R. H."/>
            <person name="Seah K. B. B."/>
        </authorList>
    </citation>
    <scope>NUCLEOTIDE SEQUENCE</scope>
    <source>
        <strain evidence="2">BECK_BZ106</strain>
        <strain evidence="1">BECK_BZ15</strain>
    </source>
</reference>
<dbReference type="Gene3D" id="3.30.565.10">
    <property type="entry name" value="Histidine kinase-like ATPase, C-terminal domain"/>
    <property type="match status" value="1"/>
</dbReference>
<name>A0A450TID1_9GAMM</name>
<accession>A0A450TID1</accession>
<protein>
    <recommendedName>
        <fullName evidence="3">Histidine kinase</fullName>
    </recommendedName>
</protein>
<evidence type="ECO:0008006" key="3">
    <source>
        <dbReference type="Google" id="ProtNLM"/>
    </source>
</evidence>